<proteinExistence type="predicted"/>
<organism evidence="1 2">
    <name type="scientific">Burkholderia paludis</name>
    <dbReference type="NCBI Taxonomy" id="1506587"/>
    <lineage>
        <taxon>Bacteria</taxon>
        <taxon>Pseudomonadati</taxon>
        <taxon>Pseudomonadota</taxon>
        <taxon>Betaproteobacteria</taxon>
        <taxon>Burkholderiales</taxon>
        <taxon>Burkholderiaceae</taxon>
        <taxon>Burkholderia</taxon>
        <taxon>Burkholderia cepacia complex</taxon>
    </lineage>
</organism>
<reference evidence="1 2" key="1">
    <citation type="submission" date="2019-09" db="EMBL/GenBank/DDBJ databases">
        <authorList>
            <person name="Depoorter E."/>
        </authorList>
    </citation>
    <scope>NUCLEOTIDE SEQUENCE [LARGE SCALE GENOMIC DNA]</scope>
    <source>
        <strain evidence="1">LMG 30113</strain>
    </source>
</reference>
<accession>A0A6P2KEV8</accession>
<dbReference type="EMBL" id="CABVQD010000006">
    <property type="protein sequence ID" value="VWB53006.1"/>
    <property type="molecule type" value="Genomic_DNA"/>
</dbReference>
<dbReference type="RefSeq" id="WP_152603311.1">
    <property type="nucleotide sequence ID" value="NZ_CABVQD010000006.1"/>
</dbReference>
<protein>
    <submittedName>
        <fullName evidence="1">Uncharacterized protein</fullName>
    </submittedName>
</protein>
<name>A0A6P2KEV8_9BURK</name>
<dbReference type="AlphaFoldDB" id="A0A6P2KEV8"/>
<dbReference type="Proteomes" id="UP000494330">
    <property type="component" value="Unassembled WGS sequence"/>
</dbReference>
<evidence type="ECO:0000313" key="1">
    <source>
        <dbReference type="EMBL" id="VWB53006.1"/>
    </source>
</evidence>
<keyword evidence="2" id="KW-1185">Reference proteome</keyword>
<sequence>MASRLRIMFVGAAIRLLQVDSSYRKPGFPEQCRASAPACLVLERLAGLIPIISTRDSLPDWLQNSAAGQSNFPDGAQVQVNVVAS</sequence>
<evidence type="ECO:0000313" key="2">
    <source>
        <dbReference type="Proteomes" id="UP000494330"/>
    </source>
</evidence>
<gene>
    <name evidence="1" type="ORF">BPA30113_02299</name>
</gene>